<reference evidence="4" key="1">
    <citation type="submission" date="2013-03" db="EMBL/GenBank/DDBJ databases">
        <title>Genome sequence of Chthonomonas calidirosea, the first sequenced genome from the Armatimonadetes phylum (formally candidate division OP10).</title>
        <authorList>
            <person name="Lee K.C.Y."/>
            <person name="Morgan X.C."/>
            <person name="Dunfield P.F."/>
            <person name="Tamas I."/>
            <person name="Houghton K.M."/>
            <person name="Vyssotski M."/>
            <person name="Ryan J.L.J."/>
            <person name="Lagutin K."/>
            <person name="McDonald I.R."/>
            <person name="Stott M.B."/>
        </authorList>
    </citation>
    <scope>NUCLEOTIDE SEQUENCE [LARGE SCALE GENOMIC DNA]</scope>
    <source>
        <strain evidence="4">DSM 23976 / ICMP 18418 / T49</strain>
    </source>
</reference>
<dbReference type="Pfam" id="PF07963">
    <property type="entry name" value="N_methyl"/>
    <property type="match status" value="1"/>
</dbReference>
<dbReference type="InterPro" id="IPR012902">
    <property type="entry name" value="N_methyl_site"/>
</dbReference>
<dbReference type="SUPFAM" id="SSF54523">
    <property type="entry name" value="Pili subunits"/>
    <property type="match status" value="1"/>
</dbReference>
<keyword evidence="4" id="KW-1185">Reference proteome</keyword>
<evidence type="ECO:0000313" key="3">
    <source>
        <dbReference type="EMBL" id="CCW35852.1"/>
    </source>
</evidence>
<keyword evidence="1" id="KW-0812">Transmembrane</keyword>
<dbReference type="eggNOG" id="COG2165">
    <property type="taxonomic scope" value="Bacteria"/>
</dbReference>
<dbReference type="PATRIC" id="fig|1303518.3.peg.2110"/>
<keyword evidence="1" id="KW-1133">Transmembrane helix</keyword>
<protein>
    <submittedName>
        <fullName evidence="3">Prepilin-type N-terminal cleavage/methylation domain</fullName>
    </submittedName>
</protein>
<dbReference type="AlphaFoldDB" id="S0EZ00"/>
<dbReference type="RefSeq" id="WP_016483376.1">
    <property type="nucleotide sequence ID" value="NC_021487.1"/>
</dbReference>
<dbReference type="PANTHER" id="PTHR30093:SF2">
    <property type="entry name" value="TYPE II SECRETION SYSTEM PROTEIN H"/>
    <property type="match status" value="1"/>
</dbReference>
<dbReference type="PANTHER" id="PTHR30093">
    <property type="entry name" value="GENERAL SECRETION PATHWAY PROTEIN G"/>
    <property type="match status" value="1"/>
</dbReference>
<dbReference type="NCBIfam" id="TIGR02532">
    <property type="entry name" value="IV_pilin_GFxxxE"/>
    <property type="match status" value="1"/>
</dbReference>
<evidence type="ECO:0000313" key="4">
    <source>
        <dbReference type="Proteomes" id="UP000014227"/>
    </source>
</evidence>
<name>S0EZ00_CHTCT</name>
<dbReference type="HOGENOM" id="CLU_1109874_0_0_0"/>
<evidence type="ECO:0000259" key="2">
    <source>
        <dbReference type="Pfam" id="PF07596"/>
    </source>
</evidence>
<dbReference type="InParanoid" id="S0EZ00"/>
<proteinExistence type="predicted"/>
<evidence type="ECO:0000256" key="1">
    <source>
        <dbReference type="SAM" id="Phobius"/>
    </source>
</evidence>
<dbReference type="STRING" id="454171.CP488_02044"/>
<dbReference type="Gene3D" id="3.30.700.10">
    <property type="entry name" value="Glycoprotein, Type 4 Pilin"/>
    <property type="match status" value="1"/>
</dbReference>
<sequence>MKARILDQKFRFSTLRRKARQPSGFTLMELLFVMAVLAVLSAVLLPVFLSGRRSAQKAACLQNLHQIGIALALYVQDYDEAFPAYTVDPQVRAHPDDLLTWHNSFCRAEDLQPSQVSWASLALPYALSSLYGTSTQGDSPLFCPADTDRKARPVTSYEFKMFLSEGVHINDVEYPADTAMVWEQWDYHDPGHYSEYDSRAHLNTVFVDGHAKSVWLVDTTSARYGNGPDLHWPFVGQGKSAPYTDHDTLP</sequence>
<accession>S0EZ00</accession>
<dbReference type="InterPro" id="IPR011453">
    <property type="entry name" value="DUF1559"/>
</dbReference>
<dbReference type="Proteomes" id="UP000014227">
    <property type="component" value="Chromosome I"/>
</dbReference>
<feature type="domain" description="DUF1559" evidence="2">
    <location>
        <begin position="51"/>
        <end position="126"/>
    </location>
</feature>
<feature type="transmembrane region" description="Helical" evidence="1">
    <location>
        <begin position="25"/>
        <end position="49"/>
    </location>
</feature>
<organism evidence="3 4">
    <name type="scientific">Chthonomonas calidirosea (strain DSM 23976 / ICMP 18418 / T49)</name>
    <dbReference type="NCBI Taxonomy" id="1303518"/>
    <lineage>
        <taxon>Bacteria</taxon>
        <taxon>Bacillati</taxon>
        <taxon>Armatimonadota</taxon>
        <taxon>Chthonomonadia</taxon>
        <taxon>Chthonomonadales</taxon>
        <taxon>Chthonomonadaceae</taxon>
        <taxon>Chthonomonas</taxon>
    </lineage>
</organism>
<dbReference type="KEGG" id="ccz:CCALI_02045"/>
<dbReference type="Pfam" id="PF07596">
    <property type="entry name" value="SBP_bac_10"/>
    <property type="match status" value="1"/>
</dbReference>
<gene>
    <name evidence="3" type="ORF">CCALI_02045</name>
</gene>
<keyword evidence="1" id="KW-0472">Membrane</keyword>
<dbReference type="InterPro" id="IPR045584">
    <property type="entry name" value="Pilin-like"/>
</dbReference>
<dbReference type="EMBL" id="HF951689">
    <property type="protein sequence ID" value="CCW35852.1"/>
    <property type="molecule type" value="Genomic_DNA"/>
</dbReference>